<reference evidence="2 3" key="1">
    <citation type="submission" date="2013-03" db="EMBL/GenBank/DDBJ databases">
        <authorList>
            <person name="Fiebig A."/>
            <person name="Goeker M."/>
            <person name="Klenk H.-P.P."/>
        </authorList>
    </citation>
    <scope>NUCLEOTIDE SEQUENCE [LARGE SCALE GENOMIC DNA]</scope>
    <source>
        <strain evidence="2 3">DSM 17492</strain>
    </source>
</reference>
<dbReference type="OrthoDB" id="7658888at2"/>
<dbReference type="AlphaFoldDB" id="A0A017HAA4"/>
<dbReference type="PATRIC" id="fig|1122180.6.peg.2877"/>
<dbReference type="eggNOG" id="ENOG5032S3Y">
    <property type="taxonomic scope" value="Bacteria"/>
</dbReference>
<evidence type="ECO:0008006" key="4">
    <source>
        <dbReference type="Google" id="ProtNLM"/>
    </source>
</evidence>
<proteinExistence type="predicted"/>
<comment type="caution">
    <text evidence="2">The sequence shown here is derived from an EMBL/GenBank/DDBJ whole genome shotgun (WGS) entry which is preliminary data.</text>
</comment>
<evidence type="ECO:0000313" key="3">
    <source>
        <dbReference type="Proteomes" id="UP000025047"/>
    </source>
</evidence>
<gene>
    <name evidence="2" type="ORF">Lokhon_02898</name>
</gene>
<sequence length="137" mass="14877">MTAFEYRVVPAPRRGQKERGLKTPEDRYAHALQGTINELGAKGWEYLRAETLPCEERHGLRGRSIVHHSVLVFRRATAQAAPATPVAAEPMATPQGKQGLSASRDEMPAASRAVPSAREAQDIPDRPAPQVTAKSGD</sequence>
<feature type="compositionally biased region" description="Low complexity" evidence="1">
    <location>
        <begin position="80"/>
        <end position="94"/>
    </location>
</feature>
<feature type="region of interest" description="Disordered" evidence="1">
    <location>
        <begin position="80"/>
        <end position="137"/>
    </location>
</feature>
<dbReference type="RefSeq" id="WP_017927339.1">
    <property type="nucleotide sequence ID" value="NZ_KB822995.1"/>
</dbReference>
<dbReference type="HOGENOM" id="CLU_092041_0_0_5"/>
<dbReference type="Proteomes" id="UP000025047">
    <property type="component" value="Unassembled WGS sequence"/>
</dbReference>
<dbReference type="EMBL" id="APGJ01000007">
    <property type="protein sequence ID" value="EYD71250.1"/>
    <property type="molecule type" value="Genomic_DNA"/>
</dbReference>
<organism evidence="2 3">
    <name type="scientific">Limimaricola hongkongensis DSM 17492</name>
    <dbReference type="NCBI Taxonomy" id="1122180"/>
    <lineage>
        <taxon>Bacteria</taxon>
        <taxon>Pseudomonadati</taxon>
        <taxon>Pseudomonadota</taxon>
        <taxon>Alphaproteobacteria</taxon>
        <taxon>Rhodobacterales</taxon>
        <taxon>Paracoccaceae</taxon>
        <taxon>Limimaricola</taxon>
    </lineage>
</organism>
<dbReference type="STRING" id="1122180.Lokhon_02898"/>
<accession>A0A017HAA4</accession>
<keyword evidence="3" id="KW-1185">Reference proteome</keyword>
<protein>
    <recommendedName>
        <fullName evidence="4">DUF4177 domain-containing protein</fullName>
    </recommendedName>
</protein>
<evidence type="ECO:0000256" key="1">
    <source>
        <dbReference type="SAM" id="MobiDB-lite"/>
    </source>
</evidence>
<name>A0A017HAA4_9RHOB</name>
<evidence type="ECO:0000313" key="2">
    <source>
        <dbReference type="EMBL" id="EYD71250.1"/>
    </source>
</evidence>